<reference evidence="2 3" key="1">
    <citation type="submission" date="2017-09" db="EMBL/GenBank/DDBJ databases">
        <title>Sphingomonas ginsenosidimutans KACC 14949, whole genome shotgun sequence.</title>
        <authorList>
            <person name="Feng G."/>
            <person name="Zhu H."/>
        </authorList>
    </citation>
    <scope>NUCLEOTIDE SEQUENCE [LARGE SCALE GENOMIC DNA]</scope>
    <source>
        <strain evidence="2 3">KACC 14949</strain>
    </source>
</reference>
<gene>
    <name evidence="2" type="ORF">COA17_11165</name>
</gene>
<keyword evidence="3" id="KW-1185">Reference proteome</keyword>
<keyword evidence="1" id="KW-0812">Transmembrane</keyword>
<proteinExistence type="predicted"/>
<accession>A0A2A4HYE5</accession>
<dbReference type="AlphaFoldDB" id="A0A2A4HYE5"/>
<name>A0A2A4HYE5_9SPHN</name>
<feature type="transmembrane region" description="Helical" evidence="1">
    <location>
        <begin position="16"/>
        <end position="38"/>
    </location>
</feature>
<keyword evidence="1" id="KW-0472">Membrane</keyword>
<evidence type="ECO:0000313" key="2">
    <source>
        <dbReference type="EMBL" id="PCG08708.1"/>
    </source>
</evidence>
<sequence>MFDQHDAPTDLRRHEIALALFSGIFLLTAMTIVAAVVISDELNRLYAISDRIEQKLDILADRRPAQAAPKT</sequence>
<evidence type="ECO:0000313" key="3">
    <source>
        <dbReference type="Proteomes" id="UP000218784"/>
    </source>
</evidence>
<comment type="caution">
    <text evidence="2">The sequence shown here is derived from an EMBL/GenBank/DDBJ whole genome shotgun (WGS) entry which is preliminary data.</text>
</comment>
<organism evidence="2 3">
    <name type="scientific">Sphingomonas ginsenosidimutans</name>
    <dbReference type="NCBI Taxonomy" id="862134"/>
    <lineage>
        <taxon>Bacteria</taxon>
        <taxon>Pseudomonadati</taxon>
        <taxon>Pseudomonadota</taxon>
        <taxon>Alphaproteobacteria</taxon>
        <taxon>Sphingomonadales</taxon>
        <taxon>Sphingomonadaceae</taxon>
        <taxon>Sphingomonas</taxon>
    </lineage>
</organism>
<evidence type="ECO:0000256" key="1">
    <source>
        <dbReference type="SAM" id="Phobius"/>
    </source>
</evidence>
<dbReference type="Proteomes" id="UP000218784">
    <property type="component" value="Unassembled WGS sequence"/>
</dbReference>
<dbReference type="RefSeq" id="WP_096612466.1">
    <property type="nucleotide sequence ID" value="NZ_NWVD01000004.1"/>
</dbReference>
<protein>
    <submittedName>
        <fullName evidence="2">Uncharacterized protein</fullName>
    </submittedName>
</protein>
<dbReference type="EMBL" id="NWVD01000004">
    <property type="protein sequence ID" value="PCG08708.1"/>
    <property type="molecule type" value="Genomic_DNA"/>
</dbReference>
<keyword evidence="1" id="KW-1133">Transmembrane helix</keyword>